<dbReference type="EMBL" id="JACBZN010000001">
    <property type="protein sequence ID" value="NYI37542.1"/>
    <property type="molecule type" value="Genomic_DNA"/>
</dbReference>
<dbReference type="EMBL" id="JACWMT010000003">
    <property type="protein sequence ID" value="MBD1271710.1"/>
    <property type="molecule type" value="Genomic_DNA"/>
</dbReference>
<organism evidence="1 4">
    <name type="scientific">Aeromicrobium tamlense</name>
    <dbReference type="NCBI Taxonomy" id="375541"/>
    <lineage>
        <taxon>Bacteria</taxon>
        <taxon>Bacillati</taxon>
        <taxon>Actinomycetota</taxon>
        <taxon>Actinomycetes</taxon>
        <taxon>Propionibacteriales</taxon>
        <taxon>Nocardioidaceae</taxon>
        <taxon>Aeromicrobium</taxon>
    </lineage>
</organism>
<accession>A0A8I0FVZ8</accession>
<dbReference type="RefSeq" id="WP_179422410.1">
    <property type="nucleotide sequence ID" value="NZ_BAAAMP010000003.1"/>
</dbReference>
<dbReference type="Proteomes" id="UP000587211">
    <property type="component" value="Unassembled WGS sequence"/>
</dbReference>
<sequence length="131" mass="14335">MGEWIAALVALAVPSTARCDALAALDVVRALAWTSGDRRLLAAAYAPGSGVDDTDRLRAWNERGIRVEGARTLRASCRDRGAHEVEVVERLGPTVAVLPDGSRQTLPTDAWDRRVVALGHRGGWWRIERVR</sequence>
<evidence type="ECO:0000313" key="3">
    <source>
        <dbReference type="Proteomes" id="UP000587211"/>
    </source>
</evidence>
<protein>
    <submittedName>
        <fullName evidence="1">Uncharacterized protein</fullName>
    </submittedName>
</protein>
<evidence type="ECO:0000313" key="4">
    <source>
        <dbReference type="Proteomes" id="UP000659061"/>
    </source>
</evidence>
<comment type="caution">
    <text evidence="1">The sequence shown here is derived from an EMBL/GenBank/DDBJ whole genome shotgun (WGS) entry which is preliminary data.</text>
</comment>
<dbReference type="Proteomes" id="UP000659061">
    <property type="component" value="Unassembled WGS sequence"/>
</dbReference>
<gene>
    <name evidence="2" type="ORF">BJ975_000917</name>
    <name evidence="1" type="ORF">IDH50_15810</name>
</gene>
<dbReference type="AlphaFoldDB" id="A0A8I0FVZ8"/>
<reference evidence="2 3" key="1">
    <citation type="submission" date="2020-07" db="EMBL/GenBank/DDBJ databases">
        <title>Sequencing the genomes of 1000 actinobacteria strains.</title>
        <authorList>
            <person name="Klenk H.-P."/>
        </authorList>
    </citation>
    <scope>NUCLEOTIDE SEQUENCE [LARGE SCALE GENOMIC DNA]</scope>
    <source>
        <strain evidence="2 3">DSM 19087</strain>
    </source>
</reference>
<keyword evidence="3" id="KW-1185">Reference proteome</keyword>
<reference evidence="1" key="2">
    <citation type="submission" date="2020-09" db="EMBL/GenBank/DDBJ databases">
        <title>Novel species in genus Aeromicrobium.</title>
        <authorList>
            <person name="Zhang G."/>
        </authorList>
    </citation>
    <scope>NUCLEOTIDE SEQUENCE</scope>
    <source>
        <strain evidence="1">SSW1-57</strain>
    </source>
</reference>
<evidence type="ECO:0000313" key="1">
    <source>
        <dbReference type="EMBL" id="MBD1271710.1"/>
    </source>
</evidence>
<proteinExistence type="predicted"/>
<name>A0A8I0FVZ8_9ACTN</name>
<evidence type="ECO:0000313" key="2">
    <source>
        <dbReference type="EMBL" id="NYI37542.1"/>
    </source>
</evidence>